<feature type="domain" description="Arf-GAP" evidence="20">
    <location>
        <begin position="7"/>
        <end position="124"/>
    </location>
</feature>
<evidence type="ECO:0000256" key="16">
    <source>
        <dbReference type="ARBA" id="ARBA00077418"/>
    </source>
</evidence>
<evidence type="ECO:0000256" key="6">
    <source>
        <dbReference type="ARBA" id="ARBA00022553"/>
    </source>
</evidence>
<evidence type="ECO:0000256" key="13">
    <source>
        <dbReference type="ARBA" id="ARBA00023034"/>
    </source>
</evidence>
<dbReference type="SUPFAM" id="SSF57863">
    <property type="entry name" value="ArfGap/RecO-like zinc finger"/>
    <property type="match status" value="1"/>
</dbReference>
<keyword evidence="9" id="KW-0862">Zinc</keyword>
<keyword evidence="13" id="KW-0333">Golgi apparatus</keyword>
<feature type="compositionally biased region" description="Polar residues" evidence="19">
    <location>
        <begin position="410"/>
        <end position="434"/>
    </location>
</feature>
<comment type="function">
    <text evidence="14">GTPase-activating protein (GAP) for the ADP ribosylation factor 1 (ARF1). Involved in membrane trafficking and /or vesicle transport. Promotes hydrolysis of the ARF1-bound GTP and thus, is required for the dissociation of coat proteins from Golgi-derived membranes and vesicles, a prerequisite for vesicle's fusion with target compartment. Probably regulates ARF1-mediated transport via its interaction with the KDELR proteins and TMED2. Overexpression induces the redistribution of the entire Golgi complex to the endoplasmic reticulum, as when ARF1 is deactivated. Its activity is stimulated by phosphoinosides and inhibited by phosphatidylcholine.</text>
</comment>
<keyword evidence="10" id="KW-0931">ER-Golgi transport</keyword>
<evidence type="ECO:0000256" key="5">
    <source>
        <dbReference type="ARBA" id="ARBA00022490"/>
    </source>
</evidence>
<dbReference type="Gene3D" id="1.10.220.150">
    <property type="entry name" value="Arf GTPase activating protein"/>
    <property type="match status" value="1"/>
</dbReference>
<evidence type="ECO:0000256" key="8">
    <source>
        <dbReference type="ARBA" id="ARBA00022771"/>
    </source>
</evidence>
<comment type="caution">
    <text evidence="21">The sequence shown here is derived from an EMBL/GenBank/DDBJ whole genome shotgun (WGS) entry which is preliminary data.</text>
</comment>
<dbReference type="AlphaFoldDB" id="A0AAD4PLJ4"/>
<dbReference type="PANTHER" id="PTHR46395:SF1">
    <property type="entry name" value="ADP-RIBOSYLATION FACTOR GTPASE-ACTIVATING PROTEIN 1"/>
    <property type="match status" value="1"/>
</dbReference>
<dbReference type="InterPro" id="IPR001164">
    <property type="entry name" value="ArfGAP_dom"/>
</dbReference>
<feature type="region of interest" description="Disordered" evidence="19">
    <location>
        <begin position="198"/>
        <end position="240"/>
    </location>
</feature>
<keyword evidence="5" id="KW-0963">Cytoplasm</keyword>
<keyword evidence="3" id="KW-0813">Transport</keyword>
<feature type="compositionally biased region" description="Low complexity" evidence="19">
    <location>
        <begin position="387"/>
        <end position="402"/>
    </location>
</feature>
<dbReference type="GO" id="GO:0000139">
    <property type="term" value="C:Golgi membrane"/>
    <property type="evidence" value="ECO:0007669"/>
    <property type="project" value="TreeGrafter"/>
</dbReference>
<feature type="region of interest" description="Disordered" evidence="19">
    <location>
        <begin position="459"/>
        <end position="483"/>
    </location>
</feature>
<keyword evidence="6" id="KW-0597">Phosphoprotein</keyword>
<evidence type="ECO:0000256" key="4">
    <source>
        <dbReference type="ARBA" id="ARBA00022468"/>
    </source>
</evidence>
<evidence type="ECO:0000256" key="14">
    <source>
        <dbReference type="ARBA" id="ARBA00058112"/>
    </source>
</evidence>
<evidence type="ECO:0000256" key="9">
    <source>
        <dbReference type="ARBA" id="ARBA00022833"/>
    </source>
</evidence>
<dbReference type="GO" id="GO:0032012">
    <property type="term" value="P:regulation of ARF protein signal transduction"/>
    <property type="evidence" value="ECO:0007669"/>
    <property type="project" value="TreeGrafter"/>
</dbReference>
<feature type="region of interest" description="Disordered" evidence="19">
    <location>
        <begin position="313"/>
        <end position="436"/>
    </location>
</feature>
<keyword evidence="11" id="KW-0653">Protein transport</keyword>
<keyword evidence="22" id="KW-1185">Reference proteome</keyword>
<evidence type="ECO:0000256" key="11">
    <source>
        <dbReference type="ARBA" id="ARBA00022927"/>
    </source>
</evidence>
<dbReference type="GO" id="GO:0016192">
    <property type="term" value="P:vesicle-mediated transport"/>
    <property type="evidence" value="ECO:0007669"/>
    <property type="project" value="UniProtKB-KW"/>
</dbReference>
<protein>
    <recommendedName>
        <fullName evidence="15">ADP-ribosylation factor GTPase-activating protein 1</fullName>
    </recommendedName>
    <alternativeName>
        <fullName evidence="17">ADP-ribosylation factor 1 GTPase-activating protein</fullName>
    </alternativeName>
    <alternativeName>
        <fullName evidence="16">ARF1-directed GTPase-activating protein</fullName>
    </alternativeName>
</protein>
<proteinExistence type="predicted"/>
<keyword evidence="4" id="KW-0343">GTPase activation</keyword>
<dbReference type="SMART" id="SM00105">
    <property type="entry name" value="ArfGap"/>
    <property type="match status" value="1"/>
</dbReference>
<dbReference type="GO" id="GO:0030100">
    <property type="term" value="P:regulation of endocytosis"/>
    <property type="evidence" value="ECO:0007669"/>
    <property type="project" value="TreeGrafter"/>
</dbReference>
<evidence type="ECO:0000256" key="18">
    <source>
        <dbReference type="PROSITE-ProRule" id="PRU00288"/>
    </source>
</evidence>
<evidence type="ECO:0000256" key="1">
    <source>
        <dbReference type="ARBA" id="ARBA00004496"/>
    </source>
</evidence>
<dbReference type="GO" id="GO:0008270">
    <property type="term" value="F:zinc ion binding"/>
    <property type="evidence" value="ECO:0007669"/>
    <property type="project" value="UniProtKB-KW"/>
</dbReference>
<evidence type="ECO:0000256" key="3">
    <source>
        <dbReference type="ARBA" id="ARBA00022448"/>
    </source>
</evidence>
<dbReference type="Proteomes" id="UP001200034">
    <property type="component" value="Unassembled WGS sequence"/>
</dbReference>
<evidence type="ECO:0000313" key="21">
    <source>
        <dbReference type="EMBL" id="KAH8371226.1"/>
    </source>
</evidence>
<dbReference type="PRINTS" id="PR00405">
    <property type="entry name" value="REVINTRACTNG"/>
</dbReference>
<dbReference type="EMBL" id="JAJJHW010002585">
    <property type="protein sequence ID" value="KAH8371226.1"/>
    <property type="molecule type" value="Genomic_DNA"/>
</dbReference>
<dbReference type="GO" id="GO:0005096">
    <property type="term" value="F:GTPase activator activity"/>
    <property type="evidence" value="ECO:0007669"/>
    <property type="project" value="UniProtKB-KW"/>
</dbReference>
<keyword evidence="12" id="KW-0007">Acetylation</keyword>
<dbReference type="GO" id="GO:0015031">
    <property type="term" value="P:protein transport"/>
    <property type="evidence" value="ECO:0007669"/>
    <property type="project" value="UniProtKB-KW"/>
</dbReference>
<organism evidence="21 22">
    <name type="scientific">Drosophila rubida</name>
    <dbReference type="NCBI Taxonomy" id="30044"/>
    <lineage>
        <taxon>Eukaryota</taxon>
        <taxon>Metazoa</taxon>
        <taxon>Ecdysozoa</taxon>
        <taxon>Arthropoda</taxon>
        <taxon>Hexapoda</taxon>
        <taxon>Insecta</taxon>
        <taxon>Pterygota</taxon>
        <taxon>Neoptera</taxon>
        <taxon>Endopterygota</taxon>
        <taxon>Diptera</taxon>
        <taxon>Brachycera</taxon>
        <taxon>Muscomorpha</taxon>
        <taxon>Ephydroidea</taxon>
        <taxon>Drosophilidae</taxon>
        <taxon>Drosophila</taxon>
    </lineage>
</organism>
<feature type="compositionally biased region" description="Low complexity" evidence="19">
    <location>
        <begin position="313"/>
        <end position="323"/>
    </location>
</feature>
<name>A0AAD4PLJ4_9MUSC</name>
<evidence type="ECO:0000256" key="15">
    <source>
        <dbReference type="ARBA" id="ARBA00071258"/>
    </source>
</evidence>
<sequence length="483" mass="51911">MASPRTRRVLQELKPQDDNSKCFECGTHNPQWVSVTYGIWICLECSGKHRSLGVHLSFVRSVTMDKWKDIELEKMKVGGNRNAREFLDDEDDWNEKAPITQRYNCKAAALYRDKISTLAQGKSWSRKEAESRLSSSNSYSSMPAGGNSSSQSRSNATGYGGNAGGNVGGGGGGGYQNGGGGYNEAAGYQQFQTQEFKDQKEEFFSRRQMENASRPENLPPNQGGKYAGFGFTKDPPPKTQSQELIDSTLTTLASGWSLFSSNASKLANTAKEKAVTTVNLASTKIKEGTLLESMQSGVTDVAYKVSDIGKRGWNNLSGTNSSTGQGGGYNDPSLDDNSYQRSHSVGGNLAGGLGQQSGATDSDWGGWQDNANNKSHLTSSSSYHNQLSSGSGNAGGTASSGLTHDDDWSGFNTSSYQNAETSYQNTPSGGQTARRNMKLQETSHKLSEGFDNLDVKNVKAKSTTTSSSGKPSAEDDAWNLLMN</sequence>
<keyword evidence="8 18" id="KW-0863">Zinc-finger</keyword>
<evidence type="ECO:0000256" key="17">
    <source>
        <dbReference type="ARBA" id="ARBA00081514"/>
    </source>
</evidence>
<evidence type="ECO:0000256" key="7">
    <source>
        <dbReference type="ARBA" id="ARBA00022723"/>
    </source>
</evidence>
<dbReference type="InterPro" id="IPR038508">
    <property type="entry name" value="ArfGAP_dom_sf"/>
</dbReference>
<dbReference type="PANTHER" id="PTHR46395">
    <property type="entry name" value="ADP-RIBOSYLATION FACTOR GTPASE-ACTIVATING PROTEIN 1"/>
    <property type="match status" value="1"/>
</dbReference>
<reference evidence="21" key="1">
    <citation type="journal article" date="2021" name="Mol. Ecol. Resour.">
        <title>Phylogenomic analyses of the genus Drosophila reveals genomic signals of climate adaptation.</title>
        <authorList>
            <person name="Li F."/>
            <person name="Rane R.V."/>
            <person name="Luria V."/>
            <person name="Xiong Z."/>
            <person name="Chen J."/>
            <person name="Li Z."/>
            <person name="Catullo R.A."/>
            <person name="Griffin P.C."/>
            <person name="Schiffer M."/>
            <person name="Pearce S."/>
            <person name="Lee S.F."/>
            <person name="McElroy K."/>
            <person name="Stocker A."/>
            <person name="Shirriffs J."/>
            <person name="Cockerell F."/>
            <person name="Coppin C."/>
            <person name="Sgro C.M."/>
            <person name="Karger A."/>
            <person name="Cain J.W."/>
            <person name="Weber J.A."/>
            <person name="Santpere G."/>
            <person name="Kirschner M.W."/>
            <person name="Hoffmann A.A."/>
            <person name="Oakeshott J.G."/>
            <person name="Zhang G."/>
        </authorList>
    </citation>
    <scope>NUCLEOTIDE SEQUENCE</scope>
    <source>
        <strain evidence="21">BGI-SZ-2011g</strain>
    </source>
</reference>
<dbReference type="CDD" id="cd08830">
    <property type="entry name" value="ArfGap_ArfGap1"/>
    <property type="match status" value="1"/>
</dbReference>
<evidence type="ECO:0000259" key="20">
    <source>
        <dbReference type="PROSITE" id="PS50115"/>
    </source>
</evidence>
<feature type="compositionally biased region" description="Polar residues" evidence="19">
    <location>
        <begin position="146"/>
        <end position="157"/>
    </location>
</feature>
<feature type="compositionally biased region" description="Polar residues" evidence="19">
    <location>
        <begin position="335"/>
        <end position="345"/>
    </location>
</feature>
<dbReference type="PROSITE" id="PS50115">
    <property type="entry name" value="ARFGAP"/>
    <property type="match status" value="1"/>
</dbReference>
<feature type="compositionally biased region" description="Basic and acidic residues" evidence="19">
    <location>
        <begin position="198"/>
        <end position="209"/>
    </location>
</feature>
<evidence type="ECO:0000256" key="12">
    <source>
        <dbReference type="ARBA" id="ARBA00022990"/>
    </source>
</evidence>
<keyword evidence="7" id="KW-0479">Metal-binding</keyword>
<evidence type="ECO:0000256" key="19">
    <source>
        <dbReference type="SAM" id="MobiDB-lite"/>
    </source>
</evidence>
<gene>
    <name evidence="21" type="ORF">KR093_006679</name>
</gene>
<dbReference type="FunFam" id="1.10.220.150:FF:000008">
    <property type="entry name" value="ADP-ribosylation factor GTPase activating protein 1"/>
    <property type="match status" value="1"/>
</dbReference>
<feature type="compositionally biased region" description="Polar residues" evidence="19">
    <location>
        <begin position="369"/>
        <end position="386"/>
    </location>
</feature>
<dbReference type="InterPro" id="IPR037278">
    <property type="entry name" value="ARFGAP/RecO"/>
</dbReference>
<evidence type="ECO:0000256" key="10">
    <source>
        <dbReference type="ARBA" id="ARBA00022892"/>
    </source>
</evidence>
<dbReference type="Pfam" id="PF01412">
    <property type="entry name" value="ArfGap"/>
    <property type="match status" value="1"/>
</dbReference>
<accession>A0AAD4PLJ4</accession>
<feature type="region of interest" description="Disordered" evidence="19">
    <location>
        <begin position="134"/>
        <end position="160"/>
    </location>
</feature>
<evidence type="ECO:0000313" key="22">
    <source>
        <dbReference type="Proteomes" id="UP001200034"/>
    </source>
</evidence>
<comment type="subcellular location">
    <subcellularLocation>
        <location evidence="1">Cytoplasm</location>
    </subcellularLocation>
    <subcellularLocation>
        <location evidence="2">Golgi apparatus</location>
    </subcellularLocation>
</comment>
<evidence type="ECO:0000256" key="2">
    <source>
        <dbReference type="ARBA" id="ARBA00004555"/>
    </source>
</evidence>